<dbReference type="InterPro" id="IPR001633">
    <property type="entry name" value="EAL_dom"/>
</dbReference>
<protein>
    <submittedName>
        <fullName evidence="3">Diguanylate cyclase (GGDEF) domain-containing protein</fullName>
    </submittedName>
</protein>
<dbReference type="PANTHER" id="PTHR33121">
    <property type="entry name" value="CYCLIC DI-GMP PHOSPHODIESTERASE PDEF"/>
    <property type="match status" value="1"/>
</dbReference>
<accession>A0A1I2I689</accession>
<dbReference type="InterPro" id="IPR003018">
    <property type="entry name" value="GAF"/>
</dbReference>
<dbReference type="Pfam" id="PF00563">
    <property type="entry name" value="EAL"/>
    <property type="match status" value="1"/>
</dbReference>
<dbReference type="Gene3D" id="3.30.450.40">
    <property type="match status" value="3"/>
</dbReference>
<dbReference type="SMART" id="SM00052">
    <property type="entry name" value="EAL"/>
    <property type="match status" value="1"/>
</dbReference>
<name>A0A1I2I689_9ACTN</name>
<dbReference type="InterPro" id="IPR043128">
    <property type="entry name" value="Rev_trsase/Diguanyl_cyclase"/>
</dbReference>
<dbReference type="SMART" id="SM00065">
    <property type="entry name" value="GAF"/>
    <property type="match status" value="3"/>
</dbReference>
<dbReference type="AlphaFoldDB" id="A0A1I2I689"/>
<evidence type="ECO:0000313" key="4">
    <source>
        <dbReference type="Proteomes" id="UP000198589"/>
    </source>
</evidence>
<dbReference type="OrthoDB" id="23692at2"/>
<dbReference type="Pfam" id="PF00990">
    <property type="entry name" value="GGDEF"/>
    <property type="match status" value="1"/>
</dbReference>
<gene>
    <name evidence="3" type="ORF">SAMN05216574_11296</name>
</gene>
<dbReference type="EMBL" id="FOND01000012">
    <property type="protein sequence ID" value="SFF37120.1"/>
    <property type="molecule type" value="Genomic_DNA"/>
</dbReference>
<evidence type="ECO:0000259" key="1">
    <source>
        <dbReference type="PROSITE" id="PS50883"/>
    </source>
</evidence>
<dbReference type="InterPro" id="IPR035919">
    <property type="entry name" value="EAL_sf"/>
</dbReference>
<sequence>MSAKAHPGTTPRPRPPASPYDAQAALENQLARLRASAGATRISVWVHEASTAMAVPFRTSMADPRQVTEGTPRTALSLSRSPFLAAVIRSRRPLVARADGKRASDREMAARGVTSAHGEPLLVDGEVVGVLTVEPAAAAAPHLLRQVTPKLALALSEAWTRRSEKRRTAQAEVLLGLIESAAKAQSMDHLLGSACHRLAELGEVERACIFLLEDGRLVPRMAAYADGRRDPATWEQFRNAPVGLQLAETVLRTGEPMTADRDSGLLSGWWVDNFDIASGLAVPLGRSPDLAGVLTLDSTQVRPFSEDVRRLAAAAGAHLGGVIEQARTSQARAASLATARVVRQLLVDGAGATGVAEAAEVLARAVQRLAGTDRSAAYLLDDEGRIGEVRHVDWPDAHKQVVATQLVGRPAGDVPLWRLTAEQKLPLFVEDAGASELLDPRLAHALDLASYVSVPLFSGDRLLGLVVTGATGGARTCWSPEVREAVRQVTLEGALVVENAALRAVEQLRLEQLATEAHHDPLTGLANRRRFIEQLEATVYRAEDATCAVLMIDLDRFKEINDSFGHSVGDDLLCLVGPRLERALHPGDLLARMGGDEFAVLLPGADAARATEVAGHLGAALRDAFVLDGMPLHVDASIGVALCPEHGRDRSLLLARADTAMHLAKRGRRGVETWAPDGTPASRDRLQTLEELRSALDGDELDVHYQPKLDLRSGSVVGVEALVRWQHPERGLVFPDVFLPLAEQAGLMRRLALRVLERSLRDLQAWRAGGLDLSVAVNLSVSNLQDVALPEQVEMLLDAFDVPAGALILEITEDVLMADTARSQQVMAGLRRLGVRLSIDDYGTGYSSLAYLRALPVDELKLDRSFVTDLTSDERASAIVRSTLQLSLDLGMGMVVEGVEDAATLTALRAWGCDYAQGYHIARPMPAERFLTWLAGQPAFVPRGGLPRPS</sequence>
<reference evidence="4" key="1">
    <citation type="submission" date="2016-10" db="EMBL/GenBank/DDBJ databases">
        <authorList>
            <person name="Varghese N."/>
            <person name="Submissions S."/>
        </authorList>
    </citation>
    <scope>NUCLEOTIDE SEQUENCE [LARGE SCALE GENOMIC DNA]</scope>
    <source>
        <strain evidence="4">DSM 46838</strain>
    </source>
</reference>
<dbReference type="CDD" id="cd01949">
    <property type="entry name" value="GGDEF"/>
    <property type="match status" value="1"/>
</dbReference>
<dbReference type="NCBIfam" id="TIGR00254">
    <property type="entry name" value="GGDEF"/>
    <property type="match status" value="1"/>
</dbReference>
<dbReference type="PROSITE" id="PS50883">
    <property type="entry name" value="EAL"/>
    <property type="match status" value="1"/>
</dbReference>
<dbReference type="CDD" id="cd01948">
    <property type="entry name" value="EAL"/>
    <property type="match status" value="1"/>
</dbReference>
<keyword evidence="4" id="KW-1185">Reference proteome</keyword>
<dbReference type="SMART" id="SM00267">
    <property type="entry name" value="GGDEF"/>
    <property type="match status" value="1"/>
</dbReference>
<dbReference type="SUPFAM" id="SSF55781">
    <property type="entry name" value="GAF domain-like"/>
    <property type="match status" value="3"/>
</dbReference>
<proteinExistence type="predicted"/>
<dbReference type="PROSITE" id="PS50887">
    <property type="entry name" value="GGDEF"/>
    <property type="match status" value="1"/>
</dbReference>
<dbReference type="Pfam" id="PF13185">
    <property type="entry name" value="GAF_2"/>
    <property type="match status" value="1"/>
</dbReference>
<dbReference type="InterPro" id="IPR050706">
    <property type="entry name" value="Cyclic-di-GMP_PDE-like"/>
</dbReference>
<evidence type="ECO:0000259" key="2">
    <source>
        <dbReference type="PROSITE" id="PS50887"/>
    </source>
</evidence>
<dbReference type="GO" id="GO:0071111">
    <property type="term" value="F:cyclic-guanylate-specific phosphodiesterase activity"/>
    <property type="evidence" value="ECO:0007669"/>
    <property type="project" value="InterPro"/>
</dbReference>
<dbReference type="SUPFAM" id="SSF55073">
    <property type="entry name" value="Nucleotide cyclase"/>
    <property type="match status" value="1"/>
</dbReference>
<dbReference type="STRING" id="1798228.SAMN05216574_11296"/>
<dbReference type="InterPro" id="IPR029016">
    <property type="entry name" value="GAF-like_dom_sf"/>
</dbReference>
<dbReference type="InterPro" id="IPR000160">
    <property type="entry name" value="GGDEF_dom"/>
</dbReference>
<feature type="domain" description="GGDEF" evidence="2">
    <location>
        <begin position="545"/>
        <end position="676"/>
    </location>
</feature>
<dbReference type="PANTHER" id="PTHR33121:SF71">
    <property type="entry name" value="OXYGEN SENSOR PROTEIN DOSP"/>
    <property type="match status" value="1"/>
</dbReference>
<feature type="domain" description="EAL" evidence="1">
    <location>
        <begin position="685"/>
        <end position="938"/>
    </location>
</feature>
<dbReference type="Proteomes" id="UP000198589">
    <property type="component" value="Unassembled WGS sequence"/>
</dbReference>
<evidence type="ECO:0000313" key="3">
    <source>
        <dbReference type="EMBL" id="SFF37120.1"/>
    </source>
</evidence>
<dbReference type="Gene3D" id="3.30.70.270">
    <property type="match status" value="1"/>
</dbReference>
<dbReference type="Gene3D" id="3.20.20.450">
    <property type="entry name" value="EAL domain"/>
    <property type="match status" value="1"/>
</dbReference>
<dbReference type="SUPFAM" id="SSF141868">
    <property type="entry name" value="EAL domain-like"/>
    <property type="match status" value="1"/>
</dbReference>
<dbReference type="RefSeq" id="WP_092200759.1">
    <property type="nucleotide sequence ID" value="NZ_FOND01000012.1"/>
</dbReference>
<organism evidence="3 4">
    <name type="scientific">Blastococcus tunisiensis</name>
    <dbReference type="NCBI Taxonomy" id="1798228"/>
    <lineage>
        <taxon>Bacteria</taxon>
        <taxon>Bacillati</taxon>
        <taxon>Actinomycetota</taxon>
        <taxon>Actinomycetes</taxon>
        <taxon>Geodermatophilales</taxon>
        <taxon>Geodermatophilaceae</taxon>
        <taxon>Blastococcus</taxon>
    </lineage>
</organism>
<dbReference type="Pfam" id="PF01590">
    <property type="entry name" value="GAF"/>
    <property type="match status" value="2"/>
</dbReference>
<dbReference type="InterPro" id="IPR029787">
    <property type="entry name" value="Nucleotide_cyclase"/>
</dbReference>